<evidence type="ECO:0000259" key="3">
    <source>
        <dbReference type="PROSITE" id="PS50018"/>
    </source>
</evidence>
<feature type="compositionally biased region" description="Low complexity" evidence="2">
    <location>
        <begin position="626"/>
        <end position="651"/>
    </location>
</feature>
<gene>
    <name evidence="5" type="ORF">EHS24_002577</name>
</gene>
<dbReference type="InterPro" id="IPR001715">
    <property type="entry name" value="CH_dom"/>
</dbReference>
<feature type="region of interest" description="Disordered" evidence="2">
    <location>
        <begin position="126"/>
        <end position="222"/>
    </location>
</feature>
<feature type="coiled-coil region" evidence="1">
    <location>
        <begin position="1332"/>
        <end position="1366"/>
    </location>
</feature>
<dbReference type="SUPFAM" id="SSF48350">
    <property type="entry name" value="GTPase activation domain, GAP"/>
    <property type="match status" value="1"/>
</dbReference>
<dbReference type="PROSITE" id="PS50021">
    <property type="entry name" value="CH"/>
    <property type="match status" value="1"/>
</dbReference>
<dbReference type="Gene3D" id="1.20.5.190">
    <property type="match status" value="1"/>
</dbReference>
<protein>
    <submittedName>
        <fullName evidence="5">Uncharacterized protein</fullName>
    </submittedName>
</protein>
<dbReference type="InterPro" id="IPR000048">
    <property type="entry name" value="IQ_motif_EF-hand-BS"/>
</dbReference>
<dbReference type="PANTHER" id="PTHR14149">
    <property type="entry name" value="RAS GTPASE-ACTIVATING PROTEIN WITH IQ MOTIF"/>
    <property type="match status" value="1"/>
</dbReference>
<feature type="region of interest" description="Disordered" evidence="2">
    <location>
        <begin position="507"/>
        <end position="660"/>
    </location>
</feature>
<dbReference type="CDD" id="cd21206">
    <property type="entry name" value="CH_IQGAP"/>
    <property type="match status" value="1"/>
</dbReference>
<feature type="region of interest" description="Disordered" evidence="2">
    <location>
        <begin position="1"/>
        <end position="88"/>
    </location>
</feature>
<dbReference type="Pfam" id="PF00307">
    <property type="entry name" value="CH"/>
    <property type="match status" value="1"/>
</dbReference>
<dbReference type="EMBL" id="RSCE01000013">
    <property type="protein sequence ID" value="RSH78121.1"/>
    <property type="molecule type" value="Genomic_DNA"/>
</dbReference>
<keyword evidence="6" id="KW-1185">Reference proteome</keyword>
<dbReference type="SUPFAM" id="SSF143885">
    <property type="entry name" value="RGC domain-like"/>
    <property type="match status" value="1"/>
</dbReference>
<evidence type="ECO:0000313" key="5">
    <source>
        <dbReference type="EMBL" id="RSH78121.1"/>
    </source>
</evidence>
<feature type="region of interest" description="Disordered" evidence="2">
    <location>
        <begin position="901"/>
        <end position="924"/>
    </location>
</feature>
<dbReference type="Pfam" id="PF00612">
    <property type="entry name" value="IQ"/>
    <property type="match status" value="4"/>
</dbReference>
<comment type="caution">
    <text evidence="5">The sequence shown here is derived from an EMBL/GenBank/DDBJ whole genome shotgun (WGS) entry which is preliminary data.</text>
</comment>
<evidence type="ECO:0000259" key="4">
    <source>
        <dbReference type="PROSITE" id="PS50021"/>
    </source>
</evidence>
<feature type="compositionally biased region" description="Low complexity" evidence="2">
    <location>
        <begin position="126"/>
        <end position="135"/>
    </location>
</feature>
<evidence type="ECO:0000313" key="6">
    <source>
        <dbReference type="Proteomes" id="UP000279236"/>
    </source>
</evidence>
<feature type="domain" description="Calponin-homology (CH)" evidence="4">
    <location>
        <begin position="748"/>
        <end position="856"/>
    </location>
</feature>
<evidence type="ECO:0000256" key="1">
    <source>
        <dbReference type="SAM" id="Coils"/>
    </source>
</evidence>
<feature type="region of interest" description="Disordered" evidence="2">
    <location>
        <begin position="308"/>
        <end position="373"/>
    </location>
</feature>
<dbReference type="GO" id="GO:0110085">
    <property type="term" value="C:mitotic actomyosin contractile ring"/>
    <property type="evidence" value="ECO:0007669"/>
    <property type="project" value="TreeGrafter"/>
</dbReference>
<dbReference type="OrthoDB" id="775356at2759"/>
<dbReference type="InterPro" id="IPR036872">
    <property type="entry name" value="CH_dom_sf"/>
</dbReference>
<feature type="compositionally biased region" description="Low complexity" evidence="2">
    <location>
        <begin position="142"/>
        <end position="154"/>
    </location>
</feature>
<accession>A0A427XGV1</accession>
<reference evidence="5 6" key="1">
    <citation type="submission" date="2018-11" db="EMBL/GenBank/DDBJ databases">
        <title>Genome sequence of Apiotrichum porosum DSM 27194.</title>
        <authorList>
            <person name="Aliyu H."/>
            <person name="Gorte O."/>
            <person name="Ochsenreither K."/>
        </authorList>
    </citation>
    <scope>NUCLEOTIDE SEQUENCE [LARGE SCALE GENOMIC DNA]</scope>
    <source>
        <strain evidence="5 6">DSM 27194</strain>
    </source>
</reference>
<dbReference type="GO" id="GO:0005096">
    <property type="term" value="F:GTPase activator activity"/>
    <property type="evidence" value="ECO:0007669"/>
    <property type="project" value="TreeGrafter"/>
</dbReference>
<dbReference type="STRING" id="105984.A0A427XGV1"/>
<evidence type="ECO:0000256" key="2">
    <source>
        <dbReference type="SAM" id="MobiDB-lite"/>
    </source>
</evidence>
<dbReference type="InterPro" id="IPR001936">
    <property type="entry name" value="RasGAP_dom"/>
</dbReference>
<dbReference type="GO" id="GO:1903479">
    <property type="term" value="P:mitotic actomyosin contractile ring assembly actin filament organization"/>
    <property type="evidence" value="ECO:0007669"/>
    <property type="project" value="TreeGrafter"/>
</dbReference>
<dbReference type="GO" id="GO:0005516">
    <property type="term" value="F:calmodulin binding"/>
    <property type="evidence" value="ECO:0007669"/>
    <property type="project" value="TreeGrafter"/>
</dbReference>
<dbReference type="Pfam" id="PF03836">
    <property type="entry name" value="RasGAP_C"/>
    <property type="match status" value="1"/>
</dbReference>
<proteinExistence type="predicted"/>
<dbReference type="Gene3D" id="1.10.506.10">
    <property type="entry name" value="GTPase Activation - p120gap, domain 1"/>
    <property type="match status" value="1"/>
</dbReference>
<dbReference type="GeneID" id="39587120"/>
<dbReference type="PROSITE" id="PS50096">
    <property type="entry name" value="IQ"/>
    <property type="match status" value="11"/>
</dbReference>
<dbReference type="Proteomes" id="UP000279236">
    <property type="component" value="Unassembled WGS sequence"/>
</dbReference>
<dbReference type="Pfam" id="PF00616">
    <property type="entry name" value="RasGAP"/>
    <property type="match status" value="1"/>
</dbReference>
<dbReference type="SMART" id="SM00033">
    <property type="entry name" value="CH"/>
    <property type="match status" value="1"/>
</dbReference>
<feature type="compositionally biased region" description="Polar residues" evidence="2">
    <location>
        <begin position="33"/>
        <end position="60"/>
    </location>
</feature>
<dbReference type="SMART" id="SM00015">
    <property type="entry name" value="IQ"/>
    <property type="match status" value="10"/>
</dbReference>
<organism evidence="5 6">
    <name type="scientific">Apiotrichum porosum</name>
    <dbReference type="NCBI Taxonomy" id="105984"/>
    <lineage>
        <taxon>Eukaryota</taxon>
        <taxon>Fungi</taxon>
        <taxon>Dikarya</taxon>
        <taxon>Basidiomycota</taxon>
        <taxon>Agaricomycotina</taxon>
        <taxon>Tremellomycetes</taxon>
        <taxon>Trichosporonales</taxon>
        <taxon>Trichosporonaceae</taxon>
        <taxon>Apiotrichum</taxon>
    </lineage>
</organism>
<dbReference type="InterPro" id="IPR008936">
    <property type="entry name" value="Rho_GTPase_activation_prot"/>
</dbReference>
<dbReference type="SUPFAM" id="SSF47576">
    <property type="entry name" value="Calponin-homology domain, CH-domain"/>
    <property type="match status" value="1"/>
</dbReference>
<feature type="domain" description="Ras-GAP" evidence="3">
    <location>
        <begin position="1450"/>
        <end position="1677"/>
    </location>
</feature>
<dbReference type="RefSeq" id="XP_028473268.1">
    <property type="nucleotide sequence ID" value="XM_028618312.1"/>
</dbReference>
<keyword evidence="1" id="KW-0175">Coiled coil</keyword>
<feature type="compositionally biased region" description="Polar residues" evidence="2">
    <location>
        <begin position="587"/>
        <end position="599"/>
    </location>
</feature>
<dbReference type="GO" id="GO:0051015">
    <property type="term" value="F:actin filament binding"/>
    <property type="evidence" value="ECO:0007669"/>
    <property type="project" value="TreeGrafter"/>
</dbReference>
<dbReference type="SMART" id="SM00323">
    <property type="entry name" value="RasGAP"/>
    <property type="match status" value="1"/>
</dbReference>
<dbReference type="Gene3D" id="1.10.418.10">
    <property type="entry name" value="Calponin-like domain"/>
    <property type="match status" value="1"/>
</dbReference>
<dbReference type="PANTHER" id="PTHR14149:SF14">
    <property type="entry name" value="CALPONIN-HOMOLOGY (CH) DOMAIN-CONTAINING PROTEIN"/>
    <property type="match status" value="1"/>
</dbReference>
<dbReference type="InterPro" id="IPR000593">
    <property type="entry name" value="RasGAP_C"/>
</dbReference>
<feature type="compositionally biased region" description="Acidic residues" evidence="2">
    <location>
        <begin position="907"/>
        <end position="920"/>
    </location>
</feature>
<feature type="compositionally biased region" description="Low complexity" evidence="2">
    <location>
        <begin position="514"/>
        <end position="526"/>
    </location>
</feature>
<sequence>MADGDHDPASPPKSDVQSTPSIYAYRTRLLSKQDASQDVQSSFAGNGSSPSRAPTVSRMNSLREEATVGGLRRAGSGARIGSHTRGGKSVDLVRNQWEAKIEAAAVIEEPTPQPIPRPRSMYLASTATAQASQSTTPPPATTTPTKVTPSAAASESFLAHARSTSALRPKRATVDGVPGWNPPSAGAGNKDVKFPGAAEQTSSPVEPEGFVGELPRFPRDRPSSITSYATISPNVTGQSTMSLRNKSSVDTLAEARANALRRLEAKKKAGVVVQEPQFDLPPVPQVPPKVEINLEDFAPVLRTVPSSRQNSITEAEKQSVLLPKTSHIINQTPSKAPTPTKPTDRSVMTLPTPAPSQGSSDTAPKPSPFGERLRPAPKSLVAVQPVTQAGAPATSPTPFGERLKAAQRREPVVLPNEVSKPEPELPTLRKTKSINLGAPNKPPPPTLADRLDALKLAESKPIEQTKRVQTRRSVDEIRRSLNTPSEIPKTVIDLPKRIVSDSPILAAQSTGDEAAPSPKAATPKPKLAGLGFPPSPRARVPSRSHDGRSLGKHLPRIVSGDMGWEGDAVRGASAARKASVKGRKTSLSRSTPMPLTEVNTPPRPRAEPPVEVLPVPSVIPSPARPAEPLAPLAPSAAINTPTPTTPSTPSKKSSKSNLYGSLTPRAEVHGAEMKGLMSAISAAPARQGNDDGGEGVTGMSNRVRLSQRLPLAASSVKVAPAPLPSRRLAGNNNWMDRQRHALAAYEYLCHIGEAQQWIEGCLDEELEFGVTEMEEGLRDGIALAKLARVFQGEQVVRRIWTEAKHRFRQSDNINYFLNFIRSVGMPETFIFELTDLYNKKNIPKVIFCIHVLSHLLARLGRAERMNNLVGQFEFTDEQLAATQKGIQGVAMPNFQQVGQTLAKEASWEPEPEEEVEEETEDERRDRELLECEGSIISLQQHLRGALARQRATRVKTQLKLAAPIIVQLQSQIRGHRSRAAVKTEKRGHQKLRGWATSFQAVSRGYLARSRWNQHVGDVRNMERSMDNELDRAQRAFVGIQATCRGWLARRDRKEERRALTNPKNVQAVTAMQAILRGRLSRQAMVKEHKAIQIHAATFTKLQGHLRSALVRRQHKTREQKMDDANSYIVAIQSQARGVLARRRKNVFTKAAVTVSASVSSFQALARGRLAKKTHDNMQKALAKVEVAGSVGGLQAFLRTRLAKRHTVEQKKKLEFVQPDVIGFQAVARGYLARHEFREWRDYLVDPHTQGALVFLQSLSRGFIARRRFWMRWCYLHQNIDKIVKVQSMWRGRKQRQMYERLITGVGVDVPTIQNYMHLLDDTETDFHDQLRIDTLRKEVVELLRTNQTLETEVKELDTKIALILKNKMSFEDLVRAKRRHGAATGDDAFHPPGGGDPFTNVHLDRASQRKLELFEHLFFTLQTDPKYLSRLLHKLAADPEADKDRLLVEGVTLILFGFGHDRREEYLFHKLLQISVHEQVLRSRSIEELRDSRFAIISVVTQYVKPLLTPYIQQVLAPHIQRILDDHELDLATDPVEIYHRIINAEESLTGIKSDLPRDVDADKVLQTHTESRTTYIHNLQKLHNLTAPLATDLMGSTAQMPYTVRLIAREALLALRVRYQDYDDSALWPVIAKAILLPFILPAIIAPETYGIADSVNPIQRRNLAAIGNVLGYVAAQDESPRESDRLVRVPLNAYISAEGQRMGDWVLDASEVDFQVQEMLESTSEATPIAITRSDIYGLLSILIQSIPALTAGKTGDPIESVLNELEGPPVEYDRSKSTVRVRLTNRLAQLQPSDPYQAQVRELEVQAKRHVIAVLRVQTGRDLYEVLLSHPSEEDEEKWIVEVHRDIALEQARKERHDLPPTPVEAEYQMESIRSLPFHEVKSRAIEFCMLLVETGRLSREDKFEGLLVSIASDIKEKHRLRQKRKVDLQSMSEAHAHLNEKRTNFEEQIQSYHDYIDSAMAALQQKKKAPFMSKQYWHQKGKKSKFGSYKYTAEDLNKKGVLLSVNQVSPRQFGSVHIVISSDNVGVFTLEMSSPSVAGQELLHMEDLLQAQFDNNVRLDLFDGQAAFNLNMLIHQINKKFYAS</sequence>
<dbReference type="PROSITE" id="PS50018">
    <property type="entry name" value="RAS_GTPASE_ACTIV_2"/>
    <property type="match status" value="1"/>
</dbReference>
<name>A0A427XGV1_9TREE</name>